<evidence type="ECO:0000313" key="18">
    <source>
        <dbReference type="EMBL" id="MBB6123651.1"/>
    </source>
</evidence>
<evidence type="ECO:0000259" key="16">
    <source>
        <dbReference type="Pfam" id="PF00920"/>
    </source>
</evidence>
<evidence type="ECO:0000256" key="11">
    <source>
        <dbReference type="ARBA" id="ARBA00029304"/>
    </source>
</evidence>
<reference evidence="18 19" key="1">
    <citation type="submission" date="2020-08" db="EMBL/GenBank/DDBJ databases">
        <title>Genomic Encyclopedia of Type Strains, Phase IV (KMG-IV): sequencing the most valuable type-strain genomes for metagenomic binning, comparative biology and taxonomic classification.</title>
        <authorList>
            <person name="Goeker M."/>
        </authorList>
    </citation>
    <scope>NUCLEOTIDE SEQUENCE [LARGE SCALE GENOMIC DNA]</scope>
    <source>
        <strain evidence="18 19">DSM 102255</strain>
    </source>
</reference>
<comment type="function">
    <text evidence="15">Functions in the biosynthesis of branched-chain amino acids. Catalyzes the dehydration of (2R,3R)-2,3-dihydroxy-3-methylpentanoate (2,3-dihydroxy-3-methylvalerate) into 2-oxo-3-methylpentanoate (2-oxo-3-methylvalerate) and of (2R)-2,3-dihydroxy-3-methylbutanoate (2,3-dihydroxyisovalerate) into 2-oxo-3-methylbutanoate (2-oxoisovalerate), the penultimate precursor to L-isoleucine and L-valine, respectively.</text>
</comment>
<dbReference type="FunFam" id="3.50.30.80:FF:000001">
    <property type="entry name" value="Dihydroxy-acid dehydratase"/>
    <property type="match status" value="1"/>
</dbReference>
<feature type="binding site" evidence="15">
    <location>
        <position position="129"/>
    </location>
    <ligand>
        <name>Mg(2+)</name>
        <dbReference type="ChEBI" id="CHEBI:18420"/>
    </ligand>
</feature>
<dbReference type="RefSeq" id="WP_184078992.1">
    <property type="nucleotide sequence ID" value="NZ_JACIJP010000002.1"/>
</dbReference>
<dbReference type="GO" id="GO:0004160">
    <property type="term" value="F:dihydroxy-acid dehydratase activity"/>
    <property type="evidence" value="ECO:0007669"/>
    <property type="project" value="UniProtKB-UniRule"/>
</dbReference>
<evidence type="ECO:0000256" key="4">
    <source>
        <dbReference type="ARBA" id="ARBA00022714"/>
    </source>
</evidence>
<dbReference type="InterPro" id="IPR020558">
    <property type="entry name" value="DiOHA_6PGluconate_deHydtase_CS"/>
</dbReference>
<dbReference type="HAMAP" id="MF_00012">
    <property type="entry name" value="IlvD"/>
    <property type="match status" value="1"/>
</dbReference>
<comment type="cofactor">
    <cofactor evidence="15">
        <name>[2Fe-2S] cluster</name>
        <dbReference type="ChEBI" id="CHEBI:190135"/>
    </cofactor>
    <text evidence="15">Binds 1 [2Fe-2S] cluster per subunit. This cluster acts as a Lewis acid cofactor.</text>
</comment>
<feature type="domain" description="Dihydroxy-acid/6-phosphogluconate dehydratase C-terminal" evidence="17">
    <location>
        <begin position="368"/>
        <end position="557"/>
    </location>
</feature>
<evidence type="ECO:0000256" key="14">
    <source>
        <dbReference type="ARBA" id="ARBA00029490"/>
    </source>
</evidence>
<dbReference type="Pfam" id="PF00920">
    <property type="entry name" value="ILVD_EDD_N"/>
    <property type="match status" value="1"/>
</dbReference>
<comment type="subunit">
    <text evidence="15">Homodimer.</text>
</comment>
<dbReference type="PROSITE" id="PS00887">
    <property type="entry name" value="ILVD_EDD_2"/>
    <property type="match status" value="1"/>
</dbReference>
<feature type="active site" description="Proton acceptor" evidence="15">
    <location>
        <position position="476"/>
    </location>
</feature>
<comment type="caution">
    <text evidence="18">The sequence shown here is derived from an EMBL/GenBank/DDBJ whole genome shotgun (WGS) entry which is preliminary data.</text>
</comment>
<dbReference type="GO" id="GO:0009097">
    <property type="term" value="P:isoleucine biosynthetic process"/>
    <property type="evidence" value="ECO:0007669"/>
    <property type="project" value="UniProtKB-UniRule"/>
</dbReference>
<dbReference type="SUPFAM" id="SSF52016">
    <property type="entry name" value="LeuD/IlvD-like"/>
    <property type="match status" value="1"/>
</dbReference>
<comment type="pathway">
    <text evidence="13 15">Amino-acid biosynthesis; L-isoleucine biosynthesis; L-isoleucine from 2-oxobutanoate: step 3/4.</text>
</comment>
<keyword evidence="9 15" id="KW-0456">Lyase</keyword>
<dbReference type="PANTHER" id="PTHR21000">
    <property type="entry name" value="DIHYDROXY-ACID DEHYDRATASE DAD"/>
    <property type="match status" value="1"/>
</dbReference>
<evidence type="ECO:0000256" key="3">
    <source>
        <dbReference type="ARBA" id="ARBA00022605"/>
    </source>
</evidence>
<feature type="modified residue" description="N6-carboxylysine" evidence="15">
    <location>
        <position position="130"/>
    </location>
</feature>
<keyword evidence="4 15" id="KW-0001">2Fe-2S</keyword>
<keyword evidence="10 15" id="KW-0100">Branched-chain amino acid biosynthesis</keyword>
<evidence type="ECO:0000256" key="5">
    <source>
        <dbReference type="ARBA" id="ARBA00022723"/>
    </source>
</evidence>
<feature type="binding site" evidence="15">
    <location>
        <position position="87"/>
    </location>
    <ligand>
        <name>Mg(2+)</name>
        <dbReference type="ChEBI" id="CHEBI:18420"/>
    </ligand>
</feature>
<dbReference type="InterPro" id="IPR000581">
    <property type="entry name" value="ILV_EDD_N"/>
</dbReference>
<dbReference type="UniPathway" id="UPA00047">
    <property type="reaction ID" value="UER00057"/>
</dbReference>
<keyword evidence="8 15" id="KW-0411">Iron-sulfur</keyword>
<dbReference type="EC" id="4.2.1.9" evidence="14 15"/>
<dbReference type="NCBIfam" id="TIGR00110">
    <property type="entry name" value="ilvD"/>
    <property type="match status" value="1"/>
</dbReference>
<dbReference type="Pfam" id="PF24877">
    <property type="entry name" value="ILV_EDD_C"/>
    <property type="match status" value="1"/>
</dbReference>
<dbReference type="UniPathway" id="UPA00049">
    <property type="reaction ID" value="UER00061"/>
</dbReference>
<comment type="similarity">
    <text evidence="2 15">Belongs to the IlvD/Edd family.</text>
</comment>
<name>A0A841J607_9SPHN</name>
<evidence type="ECO:0000256" key="15">
    <source>
        <dbReference type="HAMAP-Rule" id="MF_00012"/>
    </source>
</evidence>
<keyword evidence="6 15" id="KW-0460">Magnesium</keyword>
<feature type="binding site" evidence="15">
    <location>
        <position position="55"/>
    </location>
    <ligand>
        <name>[2Fe-2S] cluster</name>
        <dbReference type="ChEBI" id="CHEBI:190135"/>
    </ligand>
</feature>
<accession>A0A841J607</accession>
<dbReference type="SUPFAM" id="SSF143975">
    <property type="entry name" value="IlvD/EDD N-terminal domain-like"/>
    <property type="match status" value="1"/>
</dbReference>
<comment type="catalytic activity">
    <reaction evidence="15">
        <text>(2R,3R)-2,3-dihydroxy-3-methylpentanoate = (S)-3-methyl-2-oxopentanoate + H2O</text>
        <dbReference type="Rhea" id="RHEA:27694"/>
        <dbReference type="ChEBI" id="CHEBI:15377"/>
        <dbReference type="ChEBI" id="CHEBI:35146"/>
        <dbReference type="ChEBI" id="CHEBI:49258"/>
        <dbReference type="EC" id="4.2.1.9"/>
    </reaction>
</comment>
<evidence type="ECO:0000256" key="7">
    <source>
        <dbReference type="ARBA" id="ARBA00023004"/>
    </source>
</evidence>
<evidence type="ECO:0000256" key="13">
    <source>
        <dbReference type="ARBA" id="ARBA00029437"/>
    </source>
</evidence>
<feature type="binding site" evidence="15">
    <location>
        <position position="450"/>
    </location>
    <ligand>
        <name>Mg(2+)</name>
        <dbReference type="ChEBI" id="CHEBI:18420"/>
    </ligand>
</feature>
<dbReference type="Proteomes" id="UP000552700">
    <property type="component" value="Unassembled WGS sequence"/>
</dbReference>
<evidence type="ECO:0000256" key="1">
    <source>
        <dbReference type="ARBA" id="ARBA00001946"/>
    </source>
</evidence>
<evidence type="ECO:0000256" key="12">
    <source>
        <dbReference type="ARBA" id="ARBA00029436"/>
    </source>
</evidence>
<dbReference type="NCBIfam" id="NF002068">
    <property type="entry name" value="PRK00911.1"/>
    <property type="match status" value="1"/>
</dbReference>
<dbReference type="GO" id="GO:0051537">
    <property type="term" value="F:2 iron, 2 sulfur cluster binding"/>
    <property type="evidence" value="ECO:0007669"/>
    <property type="project" value="UniProtKB-UniRule"/>
</dbReference>
<comment type="pathway">
    <text evidence="12 15">Amino-acid biosynthesis; L-valine biosynthesis; L-valine from pyruvate: step 3/4.</text>
</comment>
<dbReference type="EMBL" id="JACIJP010000002">
    <property type="protein sequence ID" value="MBB6123651.1"/>
    <property type="molecule type" value="Genomic_DNA"/>
</dbReference>
<dbReference type="InterPro" id="IPR037237">
    <property type="entry name" value="IlvD/EDD_N"/>
</dbReference>
<feature type="binding site" description="via carbamate group" evidence="15">
    <location>
        <position position="130"/>
    </location>
    <ligand>
        <name>Mg(2+)</name>
        <dbReference type="ChEBI" id="CHEBI:18420"/>
    </ligand>
</feature>
<evidence type="ECO:0000256" key="8">
    <source>
        <dbReference type="ARBA" id="ARBA00023014"/>
    </source>
</evidence>
<comment type="caution">
    <text evidence="15">Lacks conserved residue(s) required for the propagation of feature annotation.</text>
</comment>
<comment type="cofactor">
    <cofactor evidence="1 15">
        <name>Mg(2+)</name>
        <dbReference type="ChEBI" id="CHEBI:18420"/>
    </cofactor>
</comment>
<comment type="catalytic activity">
    <reaction evidence="11">
        <text>(2R)-2,3-dihydroxy-3-methylbutanoate = 3-methyl-2-oxobutanoate + H2O</text>
        <dbReference type="Rhea" id="RHEA:24809"/>
        <dbReference type="ChEBI" id="CHEBI:11851"/>
        <dbReference type="ChEBI" id="CHEBI:15377"/>
        <dbReference type="ChEBI" id="CHEBI:49072"/>
        <dbReference type="EC" id="4.2.1.9"/>
    </reaction>
    <physiologicalReaction direction="left-to-right" evidence="11">
        <dbReference type="Rhea" id="RHEA:24810"/>
    </physiologicalReaction>
</comment>
<dbReference type="PANTHER" id="PTHR21000:SF5">
    <property type="entry name" value="DIHYDROXY-ACID DEHYDRATASE, MITOCHONDRIAL"/>
    <property type="match status" value="1"/>
</dbReference>
<dbReference type="PROSITE" id="PS00886">
    <property type="entry name" value="ILVD_EDD_1"/>
    <property type="match status" value="1"/>
</dbReference>
<organism evidence="18 19">
    <name type="scientific">Sphingobium subterraneum</name>
    <dbReference type="NCBI Taxonomy" id="627688"/>
    <lineage>
        <taxon>Bacteria</taxon>
        <taxon>Pseudomonadati</taxon>
        <taxon>Pseudomonadota</taxon>
        <taxon>Alphaproteobacteria</taxon>
        <taxon>Sphingomonadales</taxon>
        <taxon>Sphingomonadaceae</taxon>
        <taxon>Sphingobium</taxon>
    </lineage>
</organism>
<feature type="binding site" evidence="15">
    <location>
        <position position="181"/>
    </location>
    <ligand>
        <name>[2Fe-2S] cluster</name>
        <dbReference type="ChEBI" id="CHEBI:190135"/>
    </ligand>
</feature>
<sequence>MTHQFDKTKLPSRHVSVGPERAPHRSYYYAMGMTEEEINRPFVAIASAGNDSAPCNTTLDFQADICRQGVEQGGGTPRRFNTITVTDGIAMGHQGMKSSLISREVIADSVELSVRGHCYDALVTFAGCDKSLPGMMMAMLRLNVPSIFVYGGSILPGRFHDKDVTVKDVFEIVGQYAAGKCPLSEVNALERVACPGHGACGGQYTANTMACVGEAIGLSLPNSNMAPAPYKSREEIAIAAGRQVMELLAKNIRPRDICTREAFENAARIVAATGGSTNGGLHLPAMANECGIDFTLFDVAEIFRTTPYIADLQPGGRYVARDMYDAGGVYMLMKTLLAEGLLHGDCLTVTGKTLGENIAEVTWNPDQKVIYDAKTPITPTGGVVGLRGSLAPDGAIVKVAGMERLVFEGPAQVFDCEEDCFAAVEARQIREGSVIVIRYEGPKGGPGMREMLSTTAALYGQGMGESVALITDGRFSGATRGFCIGHVGPEAADGGPIALVEEGDIIRIDAVQGTIDLHVDAAVLAERKARWQPRTNDYQAGALWRFAQNVGPAWQGAVTHPGAKAETHVYADI</sequence>
<dbReference type="GO" id="GO:0000287">
    <property type="term" value="F:magnesium ion binding"/>
    <property type="evidence" value="ECO:0007669"/>
    <property type="project" value="UniProtKB-UniRule"/>
</dbReference>
<protein>
    <recommendedName>
        <fullName evidence="14 15">Dihydroxy-acid dehydratase</fullName>
        <shortName evidence="15">DAD</shortName>
        <ecNumber evidence="14 15">4.2.1.9</ecNumber>
    </recommendedName>
</protein>
<keyword evidence="7 15" id="KW-0408">Iron</keyword>
<keyword evidence="3 15" id="KW-0028">Amino-acid biosynthesis</keyword>
<dbReference type="InterPro" id="IPR042096">
    <property type="entry name" value="Dihydro-acid_dehy_C"/>
</dbReference>
<dbReference type="InterPro" id="IPR050165">
    <property type="entry name" value="DHAD_IlvD/Edd"/>
</dbReference>
<evidence type="ECO:0000259" key="17">
    <source>
        <dbReference type="Pfam" id="PF24877"/>
    </source>
</evidence>
<feature type="domain" description="Dihydroxy-acid/6-phosphogluconate dehydratase N-terminal" evidence="16">
    <location>
        <begin position="40"/>
        <end position="357"/>
    </location>
</feature>
<dbReference type="InterPro" id="IPR056740">
    <property type="entry name" value="ILV_EDD_C"/>
</dbReference>
<proteinExistence type="inferred from homology"/>
<keyword evidence="5 15" id="KW-0479">Metal-binding</keyword>
<dbReference type="Gene3D" id="3.50.30.80">
    <property type="entry name" value="IlvD/EDD C-terminal domain-like"/>
    <property type="match status" value="1"/>
</dbReference>
<gene>
    <name evidence="15" type="primary">ilvD</name>
    <name evidence="18" type="ORF">FHS92_001380</name>
</gene>
<keyword evidence="19" id="KW-1185">Reference proteome</keyword>
<dbReference type="InterPro" id="IPR004404">
    <property type="entry name" value="DihydroxyA_deHydtase"/>
</dbReference>
<evidence type="ECO:0000256" key="2">
    <source>
        <dbReference type="ARBA" id="ARBA00006486"/>
    </source>
</evidence>
<evidence type="ECO:0000256" key="10">
    <source>
        <dbReference type="ARBA" id="ARBA00023304"/>
    </source>
</evidence>
<dbReference type="AlphaFoldDB" id="A0A841J607"/>
<evidence type="ECO:0000313" key="19">
    <source>
        <dbReference type="Proteomes" id="UP000552700"/>
    </source>
</evidence>
<dbReference type="GO" id="GO:0009099">
    <property type="term" value="P:L-valine biosynthetic process"/>
    <property type="evidence" value="ECO:0007669"/>
    <property type="project" value="UniProtKB-UniRule"/>
</dbReference>
<evidence type="ECO:0000256" key="6">
    <source>
        <dbReference type="ARBA" id="ARBA00022842"/>
    </source>
</evidence>
<evidence type="ECO:0000256" key="9">
    <source>
        <dbReference type="ARBA" id="ARBA00023239"/>
    </source>
</evidence>